<dbReference type="Proteomes" id="UP001165270">
    <property type="component" value="Unassembled WGS sequence"/>
</dbReference>
<evidence type="ECO:0000313" key="2">
    <source>
        <dbReference type="EMBL" id="MCI3242033.1"/>
    </source>
</evidence>
<reference evidence="2" key="1">
    <citation type="submission" date="2022-03" db="EMBL/GenBank/DDBJ databases">
        <title>Streptomyces 7R015 and 7R016 isolated from Barleria lupulina in Thailand.</title>
        <authorList>
            <person name="Kanchanasin P."/>
            <person name="Phongsopitanun W."/>
            <person name="Tanasupawat S."/>
        </authorList>
    </citation>
    <scope>NUCLEOTIDE SEQUENCE</scope>
    <source>
        <strain evidence="2">7R016</strain>
    </source>
</reference>
<accession>A0ABS9XIX4</accession>
<protein>
    <submittedName>
        <fullName evidence="2">Uncharacterized protein</fullName>
    </submittedName>
</protein>
<keyword evidence="1" id="KW-0472">Membrane</keyword>
<keyword evidence="3" id="KW-1185">Reference proteome</keyword>
<dbReference type="EMBL" id="JALDAX010000007">
    <property type="protein sequence ID" value="MCI3242033.1"/>
    <property type="molecule type" value="Genomic_DNA"/>
</dbReference>
<gene>
    <name evidence="2" type="ORF">MQN93_20125</name>
</gene>
<organism evidence="2 3">
    <name type="scientific">Streptomyces spinosisporus</name>
    <dbReference type="NCBI Taxonomy" id="2927582"/>
    <lineage>
        <taxon>Bacteria</taxon>
        <taxon>Bacillati</taxon>
        <taxon>Actinomycetota</taxon>
        <taxon>Actinomycetes</taxon>
        <taxon>Kitasatosporales</taxon>
        <taxon>Streptomycetaceae</taxon>
        <taxon>Streptomyces</taxon>
    </lineage>
</organism>
<keyword evidence="1" id="KW-0812">Transmembrane</keyword>
<name>A0ABS9XIX4_9ACTN</name>
<comment type="caution">
    <text evidence="2">The sequence shown here is derived from an EMBL/GenBank/DDBJ whole genome shotgun (WGS) entry which is preliminary data.</text>
</comment>
<dbReference type="RefSeq" id="WP_242710632.1">
    <property type="nucleotide sequence ID" value="NZ_JALDAX010000007.1"/>
</dbReference>
<evidence type="ECO:0000256" key="1">
    <source>
        <dbReference type="SAM" id="Phobius"/>
    </source>
</evidence>
<sequence length="70" mass="7266">MTGRSWGHRERLLALGAFGVLLAMCGAVATATGAPSGPGLTLAGAALGCWEALGLWLYAVYGRQFRKDKA</sequence>
<proteinExistence type="predicted"/>
<feature type="transmembrane region" description="Helical" evidence="1">
    <location>
        <begin position="41"/>
        <end position="61"/>
    </location>
</feature>
<evidence type="ECO:0000313" key="3">
    <source>
        <dbReference type="Proteomes" id="UP001165270"/>
    </source>
</evidence>
<keyword evidence="1" id="KW-1133">Transmembrane helix</keyword>